<dbReference type="Proteomes" id="UP000184436">
    <property type="component" value="Unassembled WGS sequence"/>
</dbReference>
<evidence type="ECO:0000313" key="1">
    <source>
        <dbReference type="EMBL" id="SHF20755.1"/>
    </source>
</evidence>
<evidence type="ECO:0000313" key="2">
    <source>
        <dbReference type="Proteomes" id="UP000184436"/>
    </source>
</evidence>
<dbReference type="AlphaFoldDB" id="A0A1M4ZS59"/>
<sequence>MEKQNSNGKPKLKTITQLSPEIQISNYGFSGSGSCGCGSCGISFEDIGPLLNFVCL</sequence>
<organism evidence="1 2">
    <name type="scientific">Bacteroides faecichinchillae</name>
    <dbReference type="NCBI Taxonomy" id="871325"/>
    <lineage>
        <taxon>Bacteria</taxon>
        <taxon>Pseudomonadati</taxon>
        <taxon>Bacteroidota</taxon>
        <taxon>Bacteroidia</taxon>
        <taxon>Bacteroidales</taxon>
        <taxon>Bacteroidaceae</taxon>
        <taxon>Bacteroides</taxon>
    </lineage>
</organism>
<reference evidence="1 2" key="1">
    <citation type="submission" date="2016-11" db="EMBL/GenBank/DDBJ databases">
        <authorList>
            <person name="Jaros S."/>
            <person name="Januszkiewicz K."/>
            <person name="Wedrychowicz H."/>
        </authorList>
    </citation>
    <scope>NUCLEOTIDE SEQUENCE [LARGE SCALE GENOMIC DNA]</scope>
    <source>
        <strain evidence="1 2">DSM 26883</strain>
    </source>
</reference>
<dbReference type="PROSITE" id="PS51257">
    <property type="entry name" value="PROKAR_LIPOPROTEIN"/>
    <property type="match status" value="1"/>
</dbReference>
<dbReference type="EMBL" id="FQVD01000013">
    <property type="protein sequence ID" value="SHF20755.1"/>
    <property type="molecule type" value="Genomic_DNA"/>
</dbReference>
<gene>
    <name evidence="1" type="ORF">SAMN05444349_11363</name>
</gene>
<protein>
    <submittedName>
        <fullName evidence="1">Uncharacterized protein</fullName>
    </submittedName>
</protein>
<accession>A0A1M4ZS59</accession>
<keyword evidence="2" id="KW-1185">Reference proteome</keyword>
<name>A0A1M4ZS59_9BACE</name>
<proteinExistence type="predicted"/>